<evidence type="ECO:0000313" key="3">
    <source>
        <dbReference type="Proteomes" id="UP000831787"/>
    </source>
</evidence>
<dbReference type="Proteomes" id="UP000831787">
    <property type="component" value="Chromosome"/>
</dbReference>
<evidence type="ECO:0000313" key="2">
    <source>
        <dbReference type="EMBL" id="UOQ45088.1"/>
    </source>
</evidence>
<gene>
    <name evidence="2" type="ORF">MUN89_03800</name>
</gene>
<reference evidence="2 3" key="1">
    <citation type="submission" date="2022-04" db="EMBL/GenBank/DDBJ databases">
        <title>Halobacillus sp. isolated from saltern.</title>
        <authorList>
            <person name="Won M."/>
            <person name="Lee C.-M."/>
            <person name="Woen H.-Y."/>
            <person name="Kwon S.-W."/>
        </authorList>
    </citation>
    <scope>NUCLEOTIDE SEQUENCE [LARGE SCALE GENOMIC DNA]</scope>
    <source>
        <strain evidence="2 3">SSBR10-3</strain>
    </source>
</reference>
<sequence>MPSINNIYNIKVNSISHNGSVNIGDALHNSPTANSKATGQNTSYGDAAPASAGMENVYIDPDVEDQGQSGNSADVNATQQ</sequence>
<protein>
    <submittedName>
        <fullName evidence="2">Spore germination protein</fullName>
    </submittedName>
</protein>
<dbReference type="EMBL" id="CP095073">
    <property type="protein sequence ID" value="UOQ45088.1"/>
    <property type="molecule type" value="Genomic_DNA"/>
</dbReference>
<evidence type="ECO:0000256" key="1">
    <source>
        <dbReference type="SAM" id="MobiDB-lite"/>
    </source>
</evidence>
<feature type="region of interest" description="Disordered" evidence="1">
    <location>
        <begin position="19"/>
        <end position="80"/>
    </location>
</feature>
<organism evidence="2 3">
    <name type="scientific">Halobacillus salinarum</name>
    <dbReference type="NCBI Taxonomy" id="2932257"/>
    <lineage>
        <taxon>Bacteria</taxon>
        <taxon>Bacillati</taxon>
        <taxon>Bacillota</taxon>
        <taxon>Bacilli</taxon>
        <taxon>Bacillales</taxon>
        <taxon>Bacillaceae</taxon>
        <taxon>Halobacillus</taxon>
    </lineage>
</organism>
<feature type="compositionally biased region" description="Polar residues" evidence="1">
    <location>
        <begin position="29"/>
        <end position="44"/>
    </location>
</feature>
<keyword evidence="3" id="KW-1185">Reference proteome</keyword>
<name>A0ABY4ELT1_9BACI</name>
<dbReference type="Pfam" id="PF10676">
    <property type="entry name" value="gerPA"/>
    <property type="match status" value="1"/>
</dbReference>
<proteinExistence type="predicted"/>
<dbReference type="RefSeq" id="WP_244711540.1">
    <property type="nucleotide sequence ID" value="NZ_CP095073.1"/>
</dbReference>
<dbReference type="InterPro" id="IPR019618">
    <property type="entry name" value="Spore_germination_GerPA"/>
</dbReference>
<feature type="compositionally biased region" description="Polar residues" evidence="1">
    <location>
        <begin position="66"/>
        <end position="80"/>
    </location>
</feature>
<accession>A0ABY4ELT1</accession>